<organism evidence="1 2">
    <name type="scientific">Pseudohoeflea coraliihabitans</name>
    <dbReference type="NCBI Taxonomy" id="2860393"/>
    <lineage>
        <taxon>Bacteria</taxon>
        <taxon>Pseudomonadati</taxon>
        <taxon>Pseudomonadota</taxon>
        <taxon>Alphaproteobacteria</taxon>
        <taxon>Hyphomicrobiales</taxon>
        <taxon>Rhizobiaceae</taxon>
        <taxon>Pseudohoeflea</taxon>
    </lineage>
</organism>
<keyword evidence="2" id="KW-1185">Reference proteome</keyword>
<protein>
    <submittedName>
        <fullName evidence="1">Uncharacterized protein</fullName>
    </submittedName>
</protein>
<proteinExistence type="predicted"/>
<name>A0ABS6WPQ2_9HYPH</name>
<sequence length="147" mass="16703">MSLLDSMEFVKTIPARDQRATSSCLSAARSNLLREIDLQIKLLADHRLELRKSVHKRDGTVETKIRRPRSWVKYVDDTAYITVRIANKPVSPLGKGGCIIRCDRADVRRTFEQLRRWAASSEADPLLLEVVRKNRRRGRSGGSSSEA</sequence>
<dbReference type="Proteomes" id="UP001430804">
    <property type="component" value="Unassembled WGS sequence"/>
</dbReference>
<dbReference type="RefSeq" id="WP_219201892.1">
    <property type="nucleotide sequence ID" value="NZ_JAHWQX010000003.1"/>
</dbReference>
<evidence type="ECO:0000313" key="2">
    <source>
        <dbReference type="Proteomes" id="UP001430804"/>
    </source>
</evidence>
<accession>A0ABS6WPQ2</accession>
<evidence type="ECO:0000313" key="1">
    <source>
        <dbReference type="EMBL" id="MBW3097942.1"/>
    </source>
</evidence>
<gene>
    <name evidence="1" type="ORF">KY465_11685</name>
</gene>
<dbReference type="EMBL" id="JAHWQX010000003">
    <property type="protein sequence ID" value="MBW3097942.1"/>
    <property type="molecule type" value="Genomic_DNA"/>
</dbReference>
<comment type="caution">
    <text evidence="1">The sequence shown here is derived from an EMBL/GenBank/DDBJ whole genome shotgun (WGS) entry which is preliminary data.</text>
</comment>
<reference evidence="1" key="1">
    <citation type="submission" date="2021-07" db="EMBL/GenBank/DDBJ databases">
        <title>Pseudohoeflea marina sp. nov. a polyhydroxyalcanoate-producing bacterium.</title>
        <authorList>
            <person name="Zheng W."/>
            <person name="Yu S."/>
            <person name="Huang Y."/>
        </authorList>
    </citation>
    <scope>NUCLEOTIDE SEQUENCE</scope>
    <source>
        <strain evidence="1">DP4N28-3</strain>
    </source>
</reference>